<reference evidence="1 2" key="1">
    <citation type="journal article" date="2023" name="Microorganisms">
        <title>Thiorhodovibrio frisius and Trv. litoralis spp. nov., Two Novel Members from a Clade of Fastidious Purple Sulfur Bacteria That Exhibit Unique Red-Shifted Light-Harvesting Capabilities.</title>
        <authorList>
            <person name="Methner A."/>
            <person name="Kuzyk S.B."/>
            <person name="Petersen J."/>
            <person name="Bauer S."/>
            <person name="Brinkmann H."/>
            <person name="Sichau K."/>
            <person name="Wanner G."/>
            <person name="Wolf J."/>
            <person name="Neumann-Schaal M."/>
            <person name="Henke P."/>
            <person name="Tank M."/>
            <person name="Sproer C."/>
            <person name="Bunk B."/>
            <person name="Overmann J."/>
        </authorList>
    </citation>
    <scope>NUCLEOTIDE SEQUENCE [LARGE SCALE GENOMIC DNA]</scope>
    <source>
        <strain evidence="1 2">DSM 6702</strain>
    </source>
</reference>
<evidence type="ECO:0000313" key="2">
    <source>
        <dbReference type="Proteomes" id="UP001432180"/>
    </source>
</evidence>
<proteinExistence type="predicted"/>
<sequence>MLIRRRITSRHDEAQKTYVITEDSIPTFSAFRPPV</sequence>
<accession>A0ABZ0SCK6</accession>
<evidence type="ECO:0000313" key="1">
    <source>
        <dbReference type="EMBL" id="WPL18058.1"/>
    </source>
</evidence>
<dbReference type="Proteomes" id="UP001432180">
    <property type="component" value="Chromosome"/>
</dbReference>
<gene>
    <name evidence="1" type="ORF">Thiowin_03109</name>
</gene>
<keyword evidence="2" id="KW-1185">Reference proteome</keyword>
<name>A0ABZ0SCK6_9GAMM</name>
<dbReference type="EMBL" id="CP121472">
    <property type="protein sequence ID" value="WPL18058.1"/>
    <property type="molecule type" value="Genomic_DNA"/>
</dbReference>
<organism evidence="1 2">
    <name type="scientific">Thiorhodovibrio winogradskyi</name>
    <dbReference type="NCBI Taxonomy" id="77007"/>
    <lineage>
        <taxon>Bacteria</taxon>
        <taxon>Pseudomonadati</taxon>
        <taxon>Pseudomonadota</taxon>
        <taxon>Gammaproteobacteria</taxon>
        <taxon>Chromatiales</taxon>
        <taxon>Chromatiaceae</taxon>
        <taxon>Thiorhodovibrio</taxon>
    </lineage>
</organism>
<protein>
    <submittedName>
        <fullName evidence="1">Uncharacterized protein</fullName>
    </submittedName>
</protein>